<comment type="caution">
    <text evidence="1">The sequence shown here is derived from an EMBL/GenBank/DDBJ whole genome shotgun (WGS) entry which is preliminary data.</text>
</comment>
<dbReference type="Proteomes" id="UP001164539">
    <property type="component" value="Chromosome 4"/>
</dbReference>
<sequence length="86" mass="9671">MDVKHLSLLSLMVLQLILSQTPCLMMAPDHVDVVSDESSSQQFSHEFEIVSKRVSAAPPPPTPNRRVKYNPPIWTPQRPPPPPAQY</sequence>
<proteinExistence type="predicted"/>
<organism evidence="1 2">
    <name type="scientific">Melia azedarach</name>
    <name type="common">Chinaberry tree</name>
    <dbReference type="NCBI Taxonomy" id="155640"/>
    <lineage>
        <taxon>Eukaryota</taxon>
        <taxon>Viridiplantae</taxon>
        <taxon>Streptophyta</taxon>
        <taxon>Embryophyta</taxon>
        <taxon>Tracheophyta</taxon>
        <taxon>Spermatophyta</taxon>
        <taxon>Magnoliopsida</taxon>
        <taxon>eudicotyledons</taxon>
        <taxon>Gunneridae</taxon>
        <taxon>Pentapetalae</taxon>
        <taxon>rosids</taxon>
        <taxon>malvids</taxon>
        <taxon>Sapindales</taxon>
        <taxon>Meliaceae</taxon>
        <taxon>Melia</taxon>
    </lineage>
</organism>
<reference evidence="1 2" key="1">
    <citation type="journal article" date="2023" name="Science">
        <title>Complex scaffold remodeling in plant triterpene biosynthesis.</title>
        <authorList>
            <person name="De La Pena R."/>
            <person name="Hodgson H."/>
            <person name="Liu J.C."/>
            <person name="Stephenson M.J."/>
            <person name="Martin A.C."/>
            <person name="Owen C."/>
            <person name="Harkess A."/>
            <person name="Leebens-Mack J."/>
            <person name="Jimenez L.E."/>
            <person name="Osbourn A."/>
            <person name="Sattely E.S."/>
        </authorList>
    </citation>
    <scope>NUCLEOTIDE SEQUENCE [LARGE SCALE GENOMIC DNA]</scope>
    <source>
        <strain evidence="2">cv. JPN11</strain>
        <tissue evidence="1">Leaf</tissue>
    </source>
</reference>
<evidence type="ECO:0000313" key="2">
    <source>
        <dbReference type="Proteomes" id="UP001164539"/>
    </source>
</evidence>
<keyword evidence="2" id="KW-1185">Reference proteome</keyword>
<gene>
    <name evidence="1" type="ORF">OWV82_007659</name>
</gene>
<evidence type="ECO:0000313" key="1">
    <source>
        <dbReference type="EMBL" id="KAJ4719724.1"/>
    </source>
</evidence>
<name>A0ACC1Y8E4_MELAZ</name>
<dbReference type="EMBL" id="CM051397">
    <property type="protein sequence ID" value="KAJ4719724.1"/>
    <property type="molecule type" value="Genomic_DNA"/>
</dbReference>
<accession>A0ACC1Y8E4</accession>
<protein>
    <submittedName>
        <fullName evidence="1">Uncharacterized protein</fullName>
    </submittedName>
</protein>